<dbReference type="Proteomes" id="UP000005237">
    <property type="component" value="Unassembled WGS sequence"/>
</dbReference>
<evidence type="ECO:0000313" key="7">
    <source>
        <dbReference type="EnsemblMetazoa" id="CJA19283a.1"/>
    </source>
</evidence>
<name>A0A8R1E548_CAEJA</name>
<proteinExistence type="predicted"/>
<dbReference type="EnsemblMetazoa" id="CJA19283a.1">
    <property type="protein sequence ID" value="CJA19283a.1"/>
    <property type="gene ID" value="WBGene00138487"/>
</dbReference>
<evidence type="ECO:0000256" key="4">
    <source>
        <dbReference type="SAM" id="MobiDB-lite"/>
    </source>
</evidence>
<organism evidence="7 8">
    <name type="scientific">Caenorhabditis japonica</name>
    <dbReference type="NCBI Taxonomy" id="281687"/>
    <lineage>
        <taxon>Eukaryota</taxon>
        <taxon>Metazoa</taxon>
        <taxon>Ecdysozoa</taxon>
        <taxon>Nematoda</taxon>
        <taxon>Chromadorea</taxon>
        <taxon>Rhabditida</taxon>
        <taxon>Rhabditina</taxon>
        <taxon>Rhabditomorpha</taxon>
        <taxon>Rhabditoidea</taxon>
        <taxon>Rhabditidae</taxon>
        <taxon>Peloderinae</taxon>
        <taxon>Caenorhabditis</taxon>
    </lineage>
</organism>
<feature type="compositionally biased region" description="Gly residues" evidence="4">
    <location>
        <begin position="294"/>
        <end position="303"/>
    </location>
</feature>
<feature type="compositionally biased region" description="Gly residues" evidence="4">
    <location>
        <begin position="258"/>
        <end position="267"/>
    </location>
</feature>
<evidence type="ECO:0000256" key="3">
    <source>
        <dbReference type="ARBA" id="ARBA00023157"/>
    </source>
</evidence>
<accession>A0A8R1E548</accession>
<keyword evidence="5" id="KW-1133">Transmembrane helix</keyword>
<evidence type="ECO:0000256" key="5">
    <source>
        <dbReference type="SAM" id="Phobius"/>
    </source>
</evidence>
<dbReference type="PANTHER" id="PTHR24637">
    <property type="entry name" value="COLLAGEN"/>
    <property type="match status" value="1"/>
</dbReference>
<protein>
    <submittedName>
        <fullName evidence="7">Col_cuticle_N domain-containing protein</fullName>
    </submittedName>
</protein>
<dbReference type="InterPro" id="IPR002486">
    <property type="entry name" value="Col_cuticle_N"/>
</dbReference>
<feature type="region of interest" description="Disordered" evidence="4">
    <location>
        <begin position="142"/>
        <end position="233"/>
    </location>
</feature>
<keyword evidence="5" id="KW-0472">Membrane</keyword>
<dbReference type="Pfam" id="PF01484">
    <property type="entry name" value="Col_cuticle_N"/>
    <property type="match status" value="1"/>
</dbReference>
<keyword evidence="3" id="KW-1015">Disulfide bond</keyword>
<evidence type="ECO:0000256" key="2">
    <source>
        <dbReference type="ARBA" id="ARBA00022737"/>
    </source>
</evidence>
<comment type="subunit">
    <text evidence="1">Collagen polypeptide chains are complexed within the cuticle by disulfide bonds and other types of covalent cross-links.</text>
</comment>
<feature type="region of interest" description="Disordered" evidence="4">
    <location>
        <begin position="254"/>
        <end position="314"/>
    </location>
</feature>
<dbReference type="SMART" id="SM01088">
    <property type="entry name" value="Col_cuticle_N"/>
    <property type="match status" value="1"/>
</dbReference>
<keyword evidence="5" id="KW-0812">Transmembrane</keyword>
<dbReference type="GO" id="GO:0042302">
    <property type="term" value="F:structural constituent of cuticle"/>
    <property type="evidence" value="ECO:0007669"/>
    <property type="project" value="InterPro"/>
</dbReference>
<evidence type="ECO:0000256" key="1">
    <source>
        <dbReference type="ARBA" id="ARBA00011518"/>
    </source>
</evidence>
<reference evidence="8" key="1">
    <citation type="submission" date="2010-08" db="EMBL/GenBank/DDBJ databases">
        <authorList>
            <consortium name="Caenorhabditis japonica Sequencing Consortium"/>
            <person name="Wilson R.K."/>
        </authorList>
    </citation>
    <scope>NUCLEOTIDE SEQUENCE [LARGE SCALE GENOMIC DNA]</scope>
    <source>
        <strain evidence="8">DF5081</strain>
    </source>
</reference>
<keyword evidence="8" id="KW-1185">Reference proteome</keyword>
<feature type="compositionally biased region" description="Basic residues" evidence="4">
    <location>
        <begin position="199"/>
        <end position="210"/>
    </location>
</feature>
<feature type="compositionally biased region" description="Low complexity" evidence="4">
    <location>
        <begin position="212"/>
        <end position="224"/>
    </location>
</feature>
<dbReference type="PANTHER" id="PTHR24637:SF356">
    <property type="entry name" value="NEMATODE CUTICLE COLLAGEN N-TERMINAL DOMAIN-CONTAINING PROTEIN"/>
    <property type="match status" value="1"/>
</dbReference>
<evidence type="ECO:0000313" key="8">
    <source>
        <dbReference type="Proteomes" id="UP000005237"/>
    </source>
</evidence>
<reference evidence="7" key="2">
    <citation type="submission" date="2022-06" db="UniProtKB">
        <authorList>
            <consortium name="EnsemblMetazoa"/>
        </authorList>
    </citation>
    <scope>IDENTIFICATION</scope>
    <source>
        <strain evidence="7">DF5081</strain>
    </source>
</reference>
<feature type="domain" description="Nematode cuticle collagen N-terminal" evidence="6">
    <location>
        <begin position="7"/>
        <end position="59"/>
    </location>
</feature>
<dbReference type="AlphaFoldDB" id="A0A8R1E548"/>
<sequence length="386" mass="40322">MLTSTSRVLIGSLTVACITFLVSLSVVAVLLRDVTQLFGELDMEMLQLKYDTNLAWTDMITMRHDVKQVDRIRRELRVANANDYSYSEQQAQVIASDFHGDGSGEFPRETEETATLQKSEFLRPSSGNSICACSATHNCPPGPAGPLGEQGPDGEDGADGIDGYDGLDAHPSTPAKPTKAPFTCPRGPPGEPGAEGPRGKRGLRGARGRPGRPGINGSPGFPGDIGPPGQPGVDGVVGERGVNGVDGVTYIPRQGVKGAVGGPGNEGQPGLRGKPGAPGAQGIRGYEGMAGLRGIAGSGGSQGPPGPQGNQGGDAAVGFVLAFTYMNKKPELAPVGDRKKRRVERENRLNLALTLQSEQTDMLNSYCQCPNRGDTEDVHGSGEVIR</sequence>
<evidence type="ECO:0000259" key="6">
    <source>
        <dbReference type="SMART" id="SM01088"/>
    </source>
</evidence>
<keyword evidence="2" id="KW-0677">Repeat</keyword>
<feature type="transmembrane region" description="Helical" evidence="5">
    <location>
        <begin position="6"/>
        <end position="31"/>
    </location>
</feature>